<keyword evidence="1" id="KW-0732">Signal</keyword>
<sequence length="179" mass="19216">MKKLRALAALPLFTAACCAPVPEPAPTPTPVQVSAPAPTPPPIVNEPTYENWADAPQTVGDWSYQDGTGLSYATFSQPGQPARFGIECQKSTRIIRLVRGTSAAAPSPMRIRTETAERLLTASPDSSGRPMLISSIPARDNLLDAIALSRGRFAVETGGLETLYLPSWPEISRVIEDCR</sequence>
<organism evidence="2 3">
    <name type="scientific">Pontixanthobacter gangjinensis</name>
    <dbReference type="NCBI Taxonomy" id="1028742"/>
    <lineage>
        <taxon>Bacteria</taxon>
        <taxon>Pseudomonadati</taxon>
        <taxon>Pseudomonadota</taxon>
        <taxon>Alphaproteobacteria</taxon>
        <taxon>Sphingomonadales</taxon>
        <taxon>Erythrobacteraceae</taxon>
        <taxon>Pontixanthobacter</taxon>
    </lineage>
</organism>
<evidence type="ECO:0000313" key="3">
    <source>
        <dbReference type="Proteomes" id="UP000468943"/>
    </source>
</evidence>
<evidence type="ECO:0008006" key="4">
    <source>
        <dbReference type="Google" id="ProtNLM"/>
    </source>
</evidence>
<keyword evidence="3" id="KW-1185">Reference proteome</keyword>
<comment type="caution">
    <text evidence="2">The sequence shown here is derived from an EMBL/GenBank/DDBJ whole genome shotgun (WGS) entry which is preliminary data.</text>
</comment>
<accession>A0A6I4SLL0</accession>
<dbReference type="RefSeq" id="WP_160597784.1">
    <property type="nucleotide sequence ID" value="NZ_WTYS01000001.1"/>
</dbReference>
<proteinExistence type="predicted"/>
<gene>
    <name evidence="2" type="ORF">GRI36_06880</name>
</gene>
<feature type="chain" id="PRO_5026270302" description="Lipoprotein" evidence="1">
    <location>
        <begin position="20"/>
        <end position="179"/>
    </location>
</feature>
<dbReference type="PROSITE" id="PS51257">
    <property type="entry name" value="PROKAR_LIPOPROTEIN"/>
    <property type="match status" value="1"/>
</dbReference>
<protein>
    <recommendedName>
        <fullName evidence="4">Lipoprotein</fullName>
    </recommendedName>
</protein>
<dbReference type="OrthoDB" id="7629232at2"/>
<dbReference type="Proteomes" id="UP000468943">
    <property type="component" value="Unassembled WGS sequence"/>
</dbReference>
<reference evidence="2 3" key="1">
    <citation type="submission" date="2019-12" db="EMBL/GenBank/DDBJ databases">
        <title>Genomic-based taxomic classification of the family Erythrobacteraceae.</title>
        <authorList>
            <person name="Xu L."/>
        </authorList>
    </citation>
    <scope>NUCLEOTIDE SEQUENCE [LARGE SCALE GENOMIC DNA]</scope>
    <source>
        <strain evidence="2 3">JCM 17802</strain>
    </source>
</reference>
<dbReference type="AlphaFoldDB" id="A0A6I4SLL0"/>
<evidence type="ECO:0000313" key="2">
    <source>
        <dbReference type="EMBL" id="MXO56603.1"/>
    </source>
</evidence>
<dbReference type="EMBL" id="WTYS01000001">
    <property type="protein sequence ID" value="MXO56603.1"/>
    <property type="molecule type" value="Genomic_DNA"/>
</dbReference>
<feature type="signal peptide" evidence="1">
    <location>
        <begin position="1"/>
        <end position="19"/>
    </location>
</feature>
<evidence type="ECO:0000256" key="1">
    <source>
        <dbReference type="SAM" id="SignalP"/>
    </source>
</evidence>
<name>A0A6I4SLL0_9SPHN</name>